<keyword evidence="8 12" id="KW-0472">Membrane</keyword>
<accession>A0A239F2G4</accession>
<feature type="transmembrane region" description="Helical" evidence="12">
    <location>
        <begin position="57"/>
        <end position="80"/>
    </location>
</feature>
<dbReference type="InterPro" id="IPR035906">
    <property type="entry name" value="MetI-like_sf"/>
</dbReference>
<evidence type="ECO:0000256" key="7">
    <source>
        <dbReference type="ARBA" id="ARBA00022989"/>
    </source>
</evidence>
<evidence type="ECO:0000256" key="13">
    <source>
        <dbReference type="SAM" id="MobiDB-lite"/>
    </source>
</evidence>
<evidence type="ECO:0000256" key="2">
    <source>
        <dbReference type="ARBA" id="ARBA00010072"/>
    </source>
</evidence>
<dbReference type="SUPFAM" id="SSF161098">
    <property type="entry name" value="MetI-like"/>
    <property type="match status" value="1"/>
</dbReference>
<name>A0A239F2G4_9RHOB</name>
<evidence type="ECO:0000256" key="4">
    <source>
        <dbReference type="ARBA" id="ARBA00022475"/>
    </source>
</evidence>
<keyword evidence="3 12" id="KW-0813">Transport</keyword>
<dbReference type="GO" id="GO:0043190">
    <property type="term" value="C:ATP-binding cassette (ABC) transporter complex"/>
    <property type="evidence" value="ECO:0007669"/>
    <property type="project" value="InterPro"/>
</dbReference>
<feature type="region of interest" description="Disordered" evidence="13">
    <location>
        <begin position="222"/>
        <end position="242"/>
    </location>
</feature>
<feature type="domain" description="ABC transmembrane type-1" evidence="14">
    <location>
        <begin position="21"/>
        <end position="209"/>
    </location>
</feature>
<evidence type="ECO:0000256" key="12">
    <source>
        <dbReference type="RuleBase" id="RU363032"/>
    </source>
</evidence>
<dbReference type="InterPro" id="IPR000515">
    <property type="entry name" value="MetI-like"/>
</dbReference>
<dbReference type="InterPro" id="IPR010065">
    <property type="entry name" value="AA_ABC_transptr_permease_3TM"/>
</dbReference>
<organism evidence="15 16">
    <name type="scientific">Tropicimonas sediminicola</name>
    <dbReference type="NCBI Taxonomy" id="1031541"/>
    <lineage>
        <taxon>Bacteria</taxon>
        <taxon>Pseudomonadati</taxon>
        <taxon>Pseudomonadota</taxon>
        <taxon>Alphaproteobacteria</taxon>
        <taxon>Rhodobacterales</taxon>
        <taxon>Roseobacteraceae</taxon>
        <taxon>Tropicimonas</taxon>
    </lineage>
</organism>
<proteinExistence type="inferred from homology"/>
<evidence type="ECO:0000313" key="16">
    <source>
        <dbReference type="Proteomes" id="UP000198426"/>
    </source>
</evidence>
<comment type="subcellular location">
    <subcellularLocation>
        <location evidence="1">Cell inner membrane</location>
        <topology evidence="1">Multi-pass membrane protein</topology>
    </subcellularLocation>
    <subcellularLocation>
        <location evidence="12">Cell membrane</location>
        <topology evidence="12">Multi-pass membrane protein</topology>
    </subcellularLocation>
</comment>
<keyword evidence="6" id="KW-0029">Amino-acid transport</keyword>
<feature type="transmembrane region" description="Helical" evidence="12">
    <location>
        <begin position="20"/>
        <end position="45"/>
    </location>
</feature>
<dbReference type="NCBIfam" id="TIGR01726">
    <property type="entry name" value="HEQRo_perm_3TM"/>
    <property type="match status" value="1"/>
</dbReference>
<dbReference type="FunFam" id="1.10.3720.10:FF:000006">
    <property type="entry name" value="Glutamate/aspartate ABC transporter, permease protein GltK"/>
    <property type="match status" value="1"/>
</dbReference>
<dbReference type="PROSITE" id="PS50928">
    <property type="entry name" value="ABC_TM1"/>
    <property type="match status" value="1"/>
</dbReference>
<comment type="subunit">
    <text evidence="10">The complex is composed of two ATP-binding proteins (GltL), two transmembrane proteins (GltJ and GltK) and a solute-binding protein (GltI).</text>
</comment>
<sequence length="242" mass="27427">MSWSWDHFMRFLFSDYMLHGVWTTIWLSIVAMVLGCSLGVVVAFMKMSKTWILRQIANAYIWVWRGTPLLVQMVIIYTVLPKVGIRLGVVESAIVALSLHEAAYFAEIVRSGVLSVNRGQKDASRALGMTWAQRMRYVIIPQATRVIIPPLGNQFNLMIKTTSLASVISMEELFRRTQQLAQLEFKVLEAYMCAACWYLLMTTVWGLIQKQLEAHYDKPFGPVSDSSEKKSDPVLSGQAAQV</sequence>
<dbReference type="EMBL" id="FZOY01000002">
    <property type="protein sequence ID" value="SNS50901.1"/>
    <property type="molecule type" value="Genomic_DNA"/>
</dbReference>
<dbReference type="GO" id="GO:0006865">
    <property type="term" value="P:amino acid transport"/>
    <property type="evidence" value="ECO:0007669"/>
    <property type="project" value="UniProtKB-KW"/>
</dbReference>
<keyword evidence="16" id="KW-1185">Reference proteome</keyword>
<dbReference type="InterPro" id="IPR043429">
    <property type="entry name" value="ArtM/GltK/GlnP/TcyL/YhdX-like"/>
</dbReference>
<evidence type="ECO:0000256" key="8">
    <source>
        <dbReference type="ARBA" id="ARBA00023136"/>
    </source>
</evidence>
<dbReference type="OrthoDB" id="9808674at2"/>
<keyword evidence="7 12" id="KW-1133">Transmembrane helix</keyword>
<evidence type="ECO:0000313" key="15">
    <source>
        <dbReference type="EMBL" id="SNS50901.1"/>
    </source>
</evidence>
<dbReference type="AlphaFoldDB" id="A0A239F2G4"/>
<keyword evidence="5 12" id="KW-0812">Transmembrane</keyword>
<dbReference type="CDD" id="cd06261">
    <property type="entry name" value="TM_PBP2"/>
    <property type="match status" value="1"/>
</dbReference>
<dbReference type="PANTHER" id="PTHR30614">
    <property type="entry name" value="MEMBRANE COMPONENT OF AMINO ACID ABC TRANSPORTER"/>
    <property type="match status" value="1"/>
</dbReference>
<dbReference type="GO" id="GO:0022857">
    <property type="term" value="F:transmembrane transporter activity"/>
    <property type="evidence" value="ECO:0007669"/>
    <property type="project" value="InterPro"/>
</dbReference>
<evidence type="ECO:0000256" key="11">
    <source>
        <dbReference type="ARBA" id="ARBA00073645"/>
    </source>
</evidence>
<comment type="similarity">
    <text evidence="2">Belongs to the binding-protein-dependent transport system permease family. HisMQ subfamily.</text>
</comment>
<dbReference type="PANTHER" id="PTHR30614:SF0">
    <property type="entry name" value="L-CYSTINE TRANSPORT SYSTEM PERMEASE PROTEIN TCYL"/>
    <property type="match status" value="1"/>
</dbReference>
<protein>
    <recommendedName>
        <fullName evidence="11">Glutamate/aspartate import permease protein GltK</fullName>
    </recommendedName>
</protein>
<evidence type="ECO:0000256" key="1">
    <source>
        <dbReference type="ARBA" id="ARBA00004429"/>
    </source>
</evidence>
<dbReference type="Pfam" id="PF00528">
    <property type="entry name" value="BPD_transp_1"/>
    <property type="match status" value="1"/>
</dbReference>
<keyword evidence="4" id="KW-1003">Cell membrane</keyword>
<dbReference type="Proteomes" id="UP000198426">
    <property type="component" value="Unassembled WGS sequence"/>
</dbReference>
<evidence type="ECO:0000256" key="6">
    <source>
        <dbReference type="ARBA" id="ARBA00022970"/>
    </source>
</evidence>
<evidence type="ECO:0000256" key="3">
    <source>
        <dbReference type="ARBA" id="ARBA00022448"/>
    </source>
</evidence>
<dbReference type="RefSeq" id="WP_089232185.1">
    <property type="nucleotide sequence ID" value="NZ_FZOY01000002.1"/>
</dbReference>
<dbReference type="Gene3D" id="1.10.3720.10">
    <property type="entry name" value="MetI-like"/>
    <property type="match status" value="1"/>
</dbReference>
<evidence type="ECO:0000256" key="10">
    <source>
        <dbReference type="ARBA" id="ARBA00062718"/>
    </source>
</evidence>
<evidence type="ECO:0000259" key="14">
    <source>
        <dbReference type="PROSITE" id="PS50928"/>
    </source>
</evidence>
<comment type="function">
    <text evidence="9">Part of the ABC transporter complex GltIJKL involved in glutamate and aspartate uptake. Probably responsible for the translocation of the substrate across the membrane.</text>
</comment>
<gene>
    <name evidence="15" type="ORF">SAMN05421757_102454</name>
</gene>
<evidence type="ECO:0000256" key="9">
    <source>
        <dbReference type="ARBA" id="ARBA00060298"/>
    </source>
</evidence>
<reference evidence="15 16" key="1">
    <citation type="submission" date="2017-06" db="EMBL/GenBank/DDBJ databases">
        <authorList>
            <person name="Kim H.J."/>
            <person name="Triplett B.A."/>
        </authorList>
    </citation>
    <scope>NUCLEOTIDE SEQUENCE [LARGE SCALE GENOMIC DNA]</scope>
    <source>
        <strain evidence="15 16">DSM 29339</strain>
    </source>
</reference>
<evidence type="ECO:0000256" key="5">
    <source>
        <dbReference type="ARBA" id="ARBA00022692"/>
    </source>
</evidence>